<evidence type="ECO:0000313" key="2">
    <source>
        <dbReference type="EMBL" id="KKO03614.1"/>
    </source>
</evidence>
<protein>
    <submittedName>
        <fullName evidence="2">Uncharacterized protein</fullName>
    </submittedName>
</protein>
<dbReference type="AlphaFoldDB" id="A0A0F9YGR3"/>
<reference evidence="2" key="1">
    <citation type="journal article" date="2015" name="Nature">
        <title>Complex archaea that bridge the gap between prokaryotes and eukaryotes.</title>
        <authorList>
            <person name="Spang A."/>
            <person name="Saw J.H."/>
            <person name="Jorgensen S.L."/>
            <person name="Zaremba-Niedzwiedzka K."/>
            <person name="Martijn J."/>
            <person name="Lind A.E."/>
            <person name="van Eijk R."/>
            <person name="Schleper C."/>
            <person name="Guy L."/>
            <person name="Ettema T.J."/>
        </authorList>
    </citation>
    <scope>NUCLEOTIDE SEQUENCE</scope>
</reference>
<sequence>MMFMDKKKSCSQISGEVPQVLIDAFDQCVDRLGVTKKRAIAAAVHAFLSADADAQHAWLREVYDQYHAPPVSTGTGRLKGSAGEVGKRAAGAVARGGSKRQPTTGKTSA</sequence>
<organism evidence="2">
    <name type="scientific">marine sediment metagenome</name>
    <dbReference type="NCBI Taxonomy" id="412755"/>
    <lineage>
        <taxon>unclassified sequences</taxon>
        <taxon>metagenomes</taxon>
        <taxon>ecological metagenomes</taxon>
    </lineage>
</organism>
<proteinExistence type="predicted"/>
<comment type="caution">
    <text evidence="2">The sequence shown here is derived from an EMBL/GenBank/DDBJ whole genome shotgun (WGS) entry which is preliminary data.</text>
</comment>
<name>A0A0F9YGR3_9ZZZZ</name>
<dbReference type="EMBL" id="LAZR01000026">
    <property type="protein sequence ID" value="KKO03614.1"/>
    <property type="molecule type" value="Genomic_DNA"/>
</dbReference>
<accession>A0A0F9YGR3</accession>
<evidence type="ECO:0000256" key="1">
    <source>
        <dbReference type="SAM" id="MobiDB-lite"/>
    </source>
</evidence>
<gene>
    <name evidence="2" type="ORF">LCGC14_0095410</name>
</gene>
<feature type="compositionally biased region" description="Polar residues" evidence="1">
    <location>
        <begin position="100"/>
        <end position="109"/>
    </location>
</feature>
<feature type="region of interest" description="Disordered" evidence="1">
    <location>
        <begin position="73"/>
        <end position="109"/>
    </location>
</feature>
<feature type="compositionally biased region" description="Low complexity" evidence="1">
    <location>
        <begin position="82"/>
        <end position="96"/>
    </location>
</feature>